<dbReference type="SUPFAM" id="SSF46689">
    <property type="entry name" value="Homeodomain-like"/>
    <property type="match status" value="1"/>
</dbReference>
<dbReference type="InterPro" id="IPR023772">
    <property type="entry name" value="DNA-bd_HTH_TetR-type_CS"/>
</dbReference>
<feature type="DNA-binding region" description="H-T-H motif" evidence="2">
    <location>
        <begin position="28"/>
        <end position="47"/>
    </location>
</feature>
<keyword evidence="1 2" id="KW-0238">DNA-binding</keyword>
<comment type="caution">
    <text evidence="4">The sequence shown here is derived from an EMBL/GenBank/DDBJ whole genome shotgun (WGS) entry which is preliminary data.</text>
</comment>
<dbReference type="Pfam" id="PF17939">
    <property type="entry name" value="TetR_C_30"/>
    <property type="match status" value="1"/>
</dbReference>
<dbReference type="PROSITE" id="PS01081">
    <property type="entry name" value="HTH_TETR_1"/>
    <property type="match status" value="1"/>
</dbReference>
<feature type="domain" description="HTH tetR-type" evidence="3">
    <location>
        <begin position="5"/>
        <end position="65"/>
    </location>
</feature>
<dbReference type="EMBL" id="JAUZVZ010000034">
    <property type="protein sequence ID" value="MDP4537811.1"/>
    <property type="molecule type" value="Genomic_DNA"/>
</dbReference>
<evidence type="ECO:0000259" key="3">
    <source>
        <dbReference type="PROSITE" id="PS50977"/>
    </source>
</evidence>
<reference evidence="4 5" key="1">
    <citation type="submission" date="2023-08" db="EMBL/GenBank/DDBJ databases">
        <authorList>
            <person name="Joshi A."/>
            <person name="Thite S."/>
        </authorList>
    </citation>
    <scope>NUCLEOTIDE SEQUENCE [LARGE SCALE GENOMIC DNA]</scope>
    <source>
        <strain evidence="4 5">AC40</strain>
    </source>
</reference>
<dbReference type="InterPro" id="IPR036271">
    <property type="entry name" value="Tet_transcr_reg_TetR-rel_C_sf"/>
</dbReference>
<dbReference type="InterPro" id="IPR041586">
    <property type="entry name" value="PsrA_TetR_C"/>
</dbReference>
<dbReference type="PANTHER" id="PTHR30055:SF235">
    <property type="entry name" value="TRANSCRIPTIONAL REGULATORY PROTEIN"/>
    <property type="match status" value="1"/>
</dbReference>
<proteinExistence type="predicted"/>
<dbReference type="PANTHER" id="PTHR30055">
    <property type="entry name" value="HTH-TYPE TRANSCRIPTIONAL REGULATOR RUTR"/>
    <property type="match status" value="1"/>
</dbReference>
<organism evidence="4 5">
    <name type="scientific">Alkalimonas collagenimarina</name>
    <dbReference type="NCBI Taxonomy" id="400390"/>
    <lineage>
        <taxon>Bacteria</taxon>
        <taxon>Pseudomonadati</taxon>
        <taxon>Pseudomonadota</taxon>
        <taxon>Gammaproteobacteria</taxon>
        <taxon>Alkalimonas</taxon>
    </lineage>
</organism>
<dbReference type="PRINTS" id="PR00455">
    <property type="entry name" value="HTHTETR"/>
</dbReference>
<evidence type="ECO:0000256" key="2">
    <source>
        <dbReference type="PROSITE-ProRule" id="PRU00335"/>
    </source>
</evidence>
<sequence>MVSRQQTQQKIMDAAESLFAETGFNDTSLRQITSQADVNLAAVNYHFGSKKALIQAVLQRYLQVVMPRLNDEFEQLLARQSATQLMDVLAVFVRPLLELNQVKPQGTTLFLQLLGRGYTDAQGHLRRFISQHYGSVLNKFVLLVQQSCPRLDAAEIFWRLHFSLGTIVFTMASSEALFDIAEADFHEQSDIESVIRRLLPYLTAGISADIIRPEQLDTLTDASN</sequence>
<dbReference type="RefSeq" id="WP_305895068.1">
    <property type="nucleotide sequence ID" value="NZ_JAUZVZ010000034.1"/>
</dbReference>
<name>A0ABT9H3A6_9GAMM</name>
<protein>
    <submittedName>
        <fullName evidence="4">TetR family transcriptional regulator</fullName>
    </submittedName>
</protein>
<dbReference type="InterPro" id="IPR001647">
    <property type="entry name" value="HTH_TetR"/>
</dbReference>
<dbReference type="InterPro" id="IPR050109">
    <property type="entry name" value="HTH-type_TetR-like_transc_reg"/>
</dbReference>
<evidence type="ECO:0000256" key="1">
    <source>
        <dbReference type="ARBA" id="ARBA00023125"/>
    </source>
</evidence>
<accession>A0ABT9H3A6</accession>
<keyword evidence="5" id="KW-1185">Reference proteome</keyword>
<dbReference type="InterPro" id="IPR009057">
    <property type="entry name" value="Homeodomain-like_sf"/>
</dbReference>
<dbReference type="SUPFAM" id="SSF48498">
    <property type="entry name" value="Tetracyclin repressor-like, C-terminal domain"/>
    <property type="match status" value="1"/>
</dbReference>
<dbReference type="Gene3D" id="1.10.357.10">
    <property type="entry name" value="Tetracycline Repressor, domain 2"/>
    <property type="match status" value="1"/>
</dbReference>
<evidence type="ECO:0000313" key="4">
    <source>
        <dbReference type="EMBL" id="MDP4537811.1"/>
    </source>
</evidence>
<dbReference type="Pfam" id="PF00440">
    <property type="entry name" value="TetR_N"/>
    <property type="match status" value="1"/>
</dbReference>
<dbReference type="Proteomes" id="UP001231616">
    <property type="component" value="Unassembled WGS sequence"/>
</dbReference>
<dbReference type="PROSITE" id="PS50977">
    <property type="entry name" value="HTH_TETR_2"/>
    <property type="match status" value="1"/>
</dbReference>
<evidence type="ECO:0000313" key="5">
    <source>
        <dbReference type="Proteomes" id="UP001231616"/>
    </source>
</evidence>
<gene>
    <name evidence="4" type="ORF">Q3O60_16630</name>
</gene>